<proteinExistence type="predicted"/>
<dbReference type="AlphaFoldDB" id="A0A9N7U854"/>
<protein>
    <submittedName>
        <fullName evidence="2">Uncharacterized protein</fullName>
    </submittedName>
</protein>
<comment type="caution">
    <text evidence="2">The sequence shown here is derived from an EMBL/GenBank/DDBJ whole genome shotgun (WGS) entry which is preliminary data.</text>
</comment>
<dbReference type="EMBL" id="CADEAL010000895">
    <property type="protein sequence ID" value="CAB1426575.1"/>
    <property type="molecule type" value="Genomic_DNA"/>
</dbReference>
<evidence type="ECO:0000313" key="3">
    <source>
        <dbReference type="Proteomes" id="UP001153269"/>
    </source>
</evidence>
<name>A0A9N7U854_PLEPL</name>
<evidence type="ECO:0000313" key="2">
    <source>
        <dbReference type="EMBL" id="CAB1426575.1"/>
    </source>
</evidence>
<evidence type="ECO:0000256" key="1">
    <source>
        <dbReference type="SAM" id="MobiDB-lite"/>
    </source>
</evidence>
<reference evidence="2" key="1">
    <citation type="submission" date="2020-03" db="EMBL/GenBank/DDBJ databases">
        <authorList>
            <person name="Weist P."/>
        </authorList>
    </citation>
    <scope>NUCLEOTIDE SEQUENCE</scope>
</reference>
<accession>A0A9N7U854</accession>
<sequence>METKIINPLRAGFKTTPKNKFKTRRNPGPTDNLSEDLVLVPNSSQGTVGYEMELSSSNGRSPHISTMRFRLCWETQQILLPSVPKLGYGVPEVVQEVRSGVHGALGGWNPTSAGHAPAITFHFQCARQTPRSVFQDGSDPPVM</sequence>
<feature type="region of interest" description="Disordered" evidence="1">
    <location>
        <begin position="14"/>
        <end position="35"/>
    </location>
</feature>
<gene>
    <name evidence="2" type="ORF">PLEPLA_LOCUS14511</name>
</gene>
<organism evidence="2 3">
    <name type="scientific">Pleuronectes platessa</name>
    <name type="common">European plaice</name>
    <dbReference type="NCBI Taxonomy" id="8262"/>
    <lineage>
        <taxon>Eukaryota</taxon>
        <taxon>Metazoa</taxon>
        <taxon>Chordata</taxon>
        <taxon>Craniata</taxon>
        <taxon>Vertebrata</taxon>
        <taxon>Euteleostomi</taxon>
        <taxon>Actinopterygii</taxon>
        <taxon>Neopterygii</taxon>
        <taxon>Teleostei</taxon>
        <taxon>Neoteleostei</taxon>
        <taxon>Acanthomorphata</taxon>
        <taxon>Carangaria</taxon>
        <taxon>Pleuronectiformes</taxon>
        <taxon>Pleuronectoidei</taxon>
        <taxon>Pleuronectidae</taxon>
        <taxon>Pleuronectes</taxon>
    </lineage>
</organism>
<keyword evidence="3" id="KW-1185">Reference proteome</keyword>
<dbReference type="Proteomes" id="UP001153269">
    <property type="component" value="Unassembled WGS sequence"/>
</dbReference>